<dbReference type="InterPro" id="IPR011055">
    <property type="entry name" value="Dup_hybrid_motif"/>
</dbReference>
<dbReference type="GO" id="GO:0016787">
    <property type="term" value="F:hydrolase activity"/>
    <property type="evidence" value="ECO:0007669"/>
    <property type="project" value="UniProtKB-KW"/>
</dbReference>
<sequence length="400" mass="45026">MKAGQKLVYNGSEVCLFPMETMNITQWSSPTAESHCCGHPFDNAINGQVRVPVYAPFSCHLSYSDSVGNTRAYSSDNPVWTPNGLTYVTVSFTHDPNPPTATRYAQGDLIYHTGEAGYATGDHCHIDQTFTQNAGLVYYGVTCRYGNQCYALSGSVLPTEVFYINDTNIVNGYGQRWKTFEGGEPPAPEPQYKYIKHYFILDGLGIDLGFYKTKEEILPEPPTPTGKWVIPGDINNTRPLTEDESKQNWVAFWQFFKAKGWTANAVAGMLGNAYFESTVNPNRWEGDIPFAQPVASRGYGLVQWTPWTNIINWLKDKGYYPDVSKFGLGECERIQWEMENGAQWIATATYPESFASFSKSTADPYTLAIEFLANYERPLDPNQPTRGTKAREIYDYIKDK</sequence>
<proteinExistence type="predicted"/>
<keyword evidence="4" id="KW-0378">Hydrolase</keyword>
<evidence type="ECO:0000259" key="3">
    <source>
        <dbReference type="Pfam" id="PF18013"/>
    </source>
</evidence>
<accession>A0A8S5NBQ3</accession>
<organism evidence="4">
    <name type="scientific">Podoviridae sp. ctTZV6</name>
    <dbReference type="NCBI Taxonomy" id="2826556"/>
    <lineage>
        <taxon>Viruses</taxon>
        <taxon>Duplodnaviria</taxon>
        <taxon>Heunggongvirae</taxon>
        <taxon>Uroviricota</taxon>
        <taxon>Caudoviricetes</taxon>
    </lineage>
</organism>
<dbReference type="EMBL" id="BK015127">
    <property type="protein sequence ID" value="DAD92065.1"/>
    <property type="molecule type" value="Genomic_DNA"/>
</dbReference>
<dbReference type="GO" id="GO:0031640">
    <property type="term" value="P:killing of cells of another organism"/>
    <property type="evidence" value="ECO:0007669"/>
    <property type="project" value="UniProtKB-KW"/>
</dbReference>
<name>A0A8S5NBQ3_9CAUD</name>
<dbReference type="Gene3D" id="1.10.530.10">
    <property type="match status" value="1"/>
</dbReference>
<reference evidence="4" key="1">
    <citation type="journal article" date="2021" name="Proc. Natl. Acad. Sci. U.S.A.">
        <title>A Catalog of Tens of Thousands of Viruses from Human Metagenomes Reveals Hidden Associations with Chronic Diseases.</title>
        <authorList>
            <person name="Tisza M.J."/>
            <person name="Buck C.B."/>
        </authorList>
    </citation>
    <scope>NUCLEOTIDE SEQUENCE</scope>
    <source>
        <strain evidence="4">CtTZV6</strain>
    </source>
</reference>
<dbReference type="GO" id="GO:0042742">
    <property type="term" value="P:defense response to bacterium"/>
    <property type="evidence" value="ECO:0007669"/>
    <property type="project" value="UniProtKB-KW"/>
</dbReference>
<evidence type="ECO:0000256" key="1">
    <source>
        <dbReference type="ARBA" id="ARBA00022529"/>
    </source>
</evidence>
<dbReference type="Gene3D" id="2.70.70.10">
    <property type="entry name" value="Glucose Permease (Domain IIA)"/>
    <property type="match status" value="1"/>
</dbReference>
<feature type="domain" description="Phage tail lysozyme" evidence="3">
    <location>
        <begin position="250"/>
        <end position="396"/>
    </location>
</feature>
<evidence type="ECO:0000313" key="4">
    <source>
        <dbReference type="EMBL" id="DAD92065.1"/>
    </source>
</evidence>
<protein>
    <submittedName>
        <fullName evidence="4">Morphogenesis protein 1 hydrolase</fullName>
    </submittedName>
</protein>
<keyword evidence="2" id="KW-0081">Bacteriolytic enzyme</keyword>
<evidence type="ECO:0000256" key="2">
    <source>
        <dbReference type="ARBA" id="ARBA00022638"/>
    </source>
</evidence>
<dbReference type="InterPro" id="IPR041219">
    <property type="entry name" value="Phage_lysozyme2"/>
</dbReference>
<keyword evidence="1" id="KW-0929">Antimicrobial</keyword>
<dbReference type="Pfam" id="PF18013">
    <property type="entry name" value="Phage_lysozyme2"/>
    <property type="match status" value="1"/>
</dbReference>